<protein>
    <submittedName>
        <fullName evidence="2">Uncharacterized protein</fullName>
    </submittedName>
</protein>
<evidence type="ECO:0000313" key="3">
    <source>
        <dbReference type="Proteomes" id="UP000231453"/>
    </source>
</evidence>
<dbReference type="EMBL" id="PFPL01000053">
    <property type="protein sequence ID" value="PIZ95413.1"/>
    <property type="molecule type" value="Genomic_DNA"/>
</dbReference>
<keyword evidence="1" id="KW-0472">Membrane</keyword>
<evidence type="ECO:0000256" key="1">
    <source>
        <dbReference type="SAM" id="Phobius"/>
    </source>
</evidence>
<dbReference type="InterPro" id="IPR011990">
    <property type="entry name" value="TPR-like_helical_dom_sf"/>
</dbReference>
<accession>A0A2M7V9H5</accession>
<gene>
    <name evidence="2" type="ORF">COX80_04395</name>
</gene>
<comment type="caution">
    <text evidence="2">The sequence shown here is derived from an EMBL/GenBank/DDBJ whole genome shotgun (WGS) entry which is preliminary data.</text>
</comment>
<keyword evidence="1" id="KW-1133">Transmembrane helix</keyword>
<dbReference type="Gene3D" id="1.25.40.10">
    <property type="entry name" value="Tetratricopeptide repeat domain"/>
    <property type="match status" value="1"/>
</dbReference>
<dbReference type="AlphaFoldDB" id="A0A2M7V9H5"/>
<name>A0A2M7V9H5_9BACT</name>
<dbReference type="SUPFAM" id="SSF48452">
    <property type="entry name" value="TPR-like"/>
    <property type="match status" value="1"/>
</dbReference>
<evidence type="ECO:0000313" key="2">
    <source>
        <dbReference type="EMBL" id="PIZ95413.1"/>
    </source>
</evidence>
<proteinExistence type="predicted"/>
<keyword evidence="1" id="KW-0812">Transmembrane</keyword>
<dbReference type="Proteomes" id="UP000231453">
    <property type="component" value="Unassembled WGS sequence"/>
</dbReference>
<sequence length="412" mass="48400">MSLDWTKISEDTIVTSITAIIVAIISILPIKSIYKNRQKIYNWFKKQRLIFFPVNFNIAFSLNFQEGINSGNYFKQIKKNIFNTIDNLNLQKQIKIRDFSDIKKFNNRNEAETFRNKKDIDLIIWGDFTNDFLKIDGENINEINLKFTYGHPDNETGSIGKMIKVDLSSKLAEKNYWKILENNSLKDIKIISDNIFDISTYILALILKISGRIEDSLKLFEVLHTNLCERNDIFQKNILPHLYDCYSLLIIEQGIYNKKFEKGVELCLKILKIKENDFFALSNLATFKCKLNKNEEAEILVKKLQEIYPGDPVTEVAIAYFNILQKSYTSAFKHYRNITNFKAINFNQDVIEFLGEEYEKTKEPALLYGSGIISYYFWDKKLAKDNLKKFIKKANINIYKPMYREAKRILKK</sequence>
<organism evidence="2 3">
    <name type="scientific">Candidatus Magasanikbacteria bacterium CG_4_10_14_0_2_um_filter_33_14</name>
    <dbReference type="NCBI Taxonomy" id="1974636"/>
    <lineage>
        <taxon>Bacteria</taxon>
        <taxon>Candidatus Magasanikiibacteriota</taxon>
    </lineage>
</organism>
<reference evidence="3" key="1">
    <citation type="submission" date="2017-09" db="EMBL/GenBank/DDBJ databases">
        <title>Depth-based differentiation of microbial function through sediment-hosted aquifers and enrichment of novel symbionts in the deep terrestrial subsurface.</title>
        <authorList>
            <person name="Probst A.J."/>
            <person name="Ladd B."/>
            <person name="Jarett J.K."/>
            <person name="Geller-Mcgrath D.E."/>
            <person name="Sieber C.M.K."/>
            <person name="Emerson J.B."/>
            <person name="Anantharaman K."/>
            <person name="Thomas B.C."/>
            <person name="Malmstrom R."/>
            <person name="Stieglmeier M."/>
            <person name="Klingl A."/>
            <person name="Woyke T."/>
            <person name="Ryan C.M."/>
            <person name="Banfield J.F."/>
        </authorList>
    </citation>
    <scope>NUCLEOTIDE SEQUENCE [LARGE SCALE GENOMIC DNA]</scope>
</reference>
<feature type="transmembrane region" description="Helical" evidence="1">
    <location>
        <begin position="12"/>
        <end position="30"/>
    </location>
</feature>